<evidence type="ECO:0000313" key="1">
    <source>
        <dbReference type="EMBL" id="KAJ8505012.1"/>
    </source>
</evidence>
<protein>
    <submittedName>
        <fullName evidence="1">Uncharacterized protein</fullName>
    </submittedName>
</protein>
<organism evidence="1 2">
    <name type="scientific">Ensete ventricosum</name>
    <name type="common">Abyssinian banana</name>
    <name type="synonym">Musa ensete</name>
    <dbReference type="NCBI Taxonomy" id="4639"/>
    <lineage>
        <taxon>Eukaryota</taxon>
        <taxon>Viridiplantae</taxon>
        <taxon>Streptophyta</taxon>
        <taxon>Embryophyta</taxon>
        <taxon>Tracheophyta</taxon>
        <taxon>Spermatophyta</taxon>
        <taxon>Magnoliopsida</taxon>
        <taxon>Liliopsida</taxon>
        <taxon>Zingiberales</taxon>
        <taxon>Musaceae</taxon>
        <taxon>Ensete</taxon>
    </lineage>
</organism>
<gene>
    <name evidence="1" type="ORF">OPV22_005898</name>
</gene>
<proteinExistence type="predicted"/>
<comment type="caution">
    <text evidence="1">The sequence shown here is derived from an EMBL/GenBank/DDBJ whole genome shotgun (WGS) entry which is preliminary data.</text>
</comment>
<sequence length="162" mass="17978">MFPGSIDKVAGCHVITQQQQQLISACGELPEDVTLAVSHQALAANSHWDATKAIILCVANLRVIRYEIAGCHICTQQQLEIPSASVEGVRTPSCPARVFSPSFRLRSVFLSPSLSTWGRRDRTKVETSTEESQFKDEHGALPYACYPPLFPSHHPLLSCWFR</sequence>
<reference evidence="1 2" key="1">
    <citation type="submission" date="2022-12" db="EMBL/GenBank/DDBJ databases">
        <title>Chromosome-scale assembly of the Ensete ventricosum genome.</title>
        <authorList>
            <person name="Dussert Y."/>
            <person name="Stocks J."/>
            <person name="Wendawek A."/>
            <person name="Woldeyes F."/>
            <person name="Nichols R.A."/>
            <person name="Borrell J.S."/>
        </authorList>
    </citation>
    <scope>NUCLEOTIDE SEQUENCE [LARGE SCALE GENOMIC DNA]</scope>
    <source>
        <strain evidence="2">cv. Maze</strain>
        <tissue evidence="1">Seeds</tissue>
    </source>
</reference>
<evidence type="ECO:0000313" key="2">
    <source>
        <dbReference type="Proteomes" id="UP001222027"/>
    </source>
</evidence>
<dbReference type="Proteomes" id="UP001222027">
    <property type="component" value="Unassembled WGS sequence"/>
</dbReference>
<dbReference type="EMBL" id="JAQQAF010000002">
    <property type="protein sequence ID" value="KAJ8505012.1"/>
    <property type="molecule type" value="Genomic_DNA"/>
</dbReference>
<keyword evidence="2" id="KW-1185">Reference proteome</keyword>
<name>A0AAV8QAB9_ENSVE</name>
<accession>A0AAV8QAB9</accession>
<dbReference type="AlphaFoldDB" id="A0AAV8QAB9"/>